<keyword evidence="5 7" id="KW-1133">Transmembrane helix</keyword>
<dbReference type="SUPFAM" id="SSF161098">
    <property type="entry name" value="MetI-like"/>
    <property type="match status" value="1"/>
</dbReference>
<dbReference type="Proteomes" id="UP001055868">
    <property type="component" value="Chromosome"/>
</dbReference>
<gene>
    <name evidence="9" type="ORF">M4486_15005</name>
</gene>
<evidence type="ECO:0000313" key="9">
    <source>
        <dbReference type="EMBL" id="UQN28923.1"/>
    </source>
</evidence>
<keyword evidence="2 7" id="KW-0813">Transport</keyword>
<evidence type="ECO:0000256" key="2">
    <source>
        <dbReference type="ARBA" id="ARBA00022448"/>
    </source>
</evidence>
<feature type="transmembrane region" description="Helical" evidence="7">
    <location>
        <begin position="134"/>
        <end position="153"/>
    </location>
</feature>
<evidence type="ECO:0000256" key="7">
    <source>
        <dbReference type="RuleBase" id="RU363032"/>
    </source>
</evidence>
<dbReference type="Gene3D" id="1.10.3720.10">
    <property type="entry name" value="MetI-like"/>
    <property type="match status" value="1"/>
</dbReference>
<dbReference type="PANTHER" id="PTHR43744:SF12">
    <property type="entry name" value="ABC TRANSPORTER PERMEASE PROTEIN MG189-RELATED"/>
    <property type="match status" value="1"/>
</dbReference>
<evidence type="ECO:0000256" key="5">
    <source>
        <dbReference type="ARBA" id="ARBA00022989"/>
    </source>
</evidence>
<dbReference type="RefSeq" id="WP_249478088.1">
    <property type="nucleotide sequence ID" value="NZ_CP097218.1"/>
</dbReference>
<dbReference type="InterPro" id="IPR035906">
    <property type="entry name" value="MetI-like_sf"/>
</dbReference>
<protein>
    <submittedName>
        <fullName evidence="9">Carbohydrate ABC transporter permease</fullName>
    </submittedName>
</protein>
<keyword evidence="3" id="KW-1003">Cell membrane</keyword>
<comment type="subcellular location">
    <subcellularLocation>
        <location evidence="1 7">Cell membrane</location>
        <topology evidence="1 7">Multi-pass membrane protein</topology>
    </subcellularLocation>
</comment>
<proteinExistence type="inferred from homology"/>
<evidence type="ECO:0000256" key="1">
    <source>
        <dbReference type="ARBA" id="ARBA00004651"/>
    </source>
</evidence>
<name>A0ABY4N2X6_9MICO</name>
<keyword evidence="6 7" id="KW-0472">Membrane</keyword>
<sequence length="271" mass="29226">MTDRLRRAALIVLGIIWLVPVYLIVVNAAKTPEVYGATSAWMPSGFAPLLANLSDAWTQGRIADGVLSTTLYSIVSPLIAVVIGASAGFAIVVLRLRHGFAWFVVIFSASVLPMQILLVPLFQGFVAVDLYDTHLGMILVYTVISVPFSAFVMRNFFSGIAAHVFEAAVMDGATTWRIFWRIHLPMSRSALVAVFILQATMVWNDLILGLTLTHSESTRPVMPALSALQSTYGGAAMPTVLAGGLLVSVPTVVLFLITQRAFSKGLALGQF</sequence>
<dbReference type="Pfam" id="PF00528">
    <property type="entry name" value="BPD_transp_1"/>
    <property type="match status" value="1"/>
</dbReference>
<evidence type="ECO:0000256" key="6">
    <source>
        <dbReference type="ARBA" id="ARBA00023136"/>
    </source>
</evidence>
<dbReference type="PROSITE" id="PS50928">
    <property type="entry name" value="ABC_TM1"/>
    <property type="match status" value="1"/>
</dbReference>
<evidence type="ECO:0000259" key="8">
    <source>
        <dbReference type="PROSITE" id="PS50928"/>
    </source>
</evidence>
<feature type="transmembrane region" description="Helical" evidence="7">
    <location>
        <begin position="232"/>
        <end position="257"/>
    </location>
</feature>
<dbReference type="PANTHER" id="PTHR43744">
    <property type="entry name" value="ABC TRANSPORTER PERMEASE PROTEIN MG189-RELATED-RELATED"/>
    <property type="match status" value="1"/>
</dbReference>
<accession>A0ABY4N2X6</accession>
<comment type="similarity">
    <text evidence="7">Belongs to the binding-protein-dependent transport system permease family.</text>
</comment>
<feature type="transmembrane region" description="Helical" evidence="7">
    <location>
        <begin position="100"/>
        <end position="122"/>
    </location>
</feature>
<keyword evidence="4 7" id="KW-0812">Transmembrane</keyword>
<dbReference type="EMBL" id="CP097218">
    <property type="protein sequence ID" value="UQN28923.1"/>
    <property type="molecule type" value="Genomic_DNA"/>
</dbReference>
<dbReference type="InterPro" id="IPR000515">
    <property type="entry name" value="MetI-like"/>
</dbReference>
<feature type="transmembrane region" description="Helical" evidence="7">
    <location>
        <begin position="71"/>
        <end position="93"/>
    </location>
</feature>
<reference evidence="9" key="1">
    <citation type="submission" date="2022-05" db="EMBL/GenBank/DDBJ databases">
        <title>Genomic analysis of Brachybacterium sp. CBA3104.</title>
        <authorList>
            <person name="Roh S.W."/>
            <person name="Kim Y.B."/>
            <person name="Kim Y."/>
        </authorList>
    </citation>
    <scope>NUCLEOTIDE SEQUENCE</scope>
    <source>
        <strain evidence="9">CBA3104</strain>
    </source>
</reference>
<keyword evidence="10" id="KW-1185">Reference proteome</keyword>
<feature type="transmembrane region" description="Helical" evidence="7">
    <location>
        <begin position="190"/>
        <end position="212"/>
    </location>
</feature>
<evidence type="ECO:0000256" key="4">
    <source>
        <dbReference type="ARBA" id="ARBA00022692"/>
    </source>
</evidence>
<evidence type="ECO:0000313" key="10">
    <source>
        <dbReference type="Proteomes" id="UP001055868"/>
    </source>
</evidence>
<dbReference type="CDD" id="cd06261">
    <property type="entry name" value="TM_PBP2"/>
    <property type="match status" value="1"/>
</dbReference>
<evidence type="ECO:0000256" key="3">
    <source>
        <dbReference type="ARBA" id="ARBA00022475"/>
    </source>
</evidence>
<feature type="domain" description="ABC transmembrane type-1" evidence="8">
    <location>
        <begin position="66"/>
        <end position="258"/>
    </location>
</feature>
<organism evidence="9 10">
    <name type="scientific">Brachybacterium kimchii</name>
    <dbReference type="NCBI Taxonomy" id="2942909"/>
    <lineage>
        <taxon>Bacteria</taxon>
        <taxon>Bacillati</taxon>
        <taxon>Actinomycetota</taxon>
        <taxon>Actinomycetes</taxon>
        <taxon>Micrococcales</taxon>
        <taxon>Dermabacteraceae</taxon>
        <taxon>Brachybacterium</taxon>
    </lineage>
</organism>